<dbReference type="AlphaFoldDB" id="A0A6P1MBV2"/>
<dbReference type="SUPFAM" id="SSF52266">
    <property type="entry name" value="SGNH hydrolase"/>
    <property type="match status" value="1"/>
</dbReference>
<gene>
    <name evidence="4" type="ORF">GT409_06220</name>
</gene>
<dbReference type="Pfam" id="PF03629">
    <property type="entry name" value="SASA"/>
    <property type="match status" value="1"/>
</dbReference>
<name>A0A6P1MBV2_9BACT</name>
<evidence type="ECO:0000259" key="3">
    <source>
        <dbReference type="Pfam" id="PF03629"/>
    </source>
</evidence>
<dbReference type="EMBL" id="CP047593">
    <property type="protein sequence ID" value="QHI69056.1"/>
    <property type="molecule type" value="Genomic_DNA"/>
</dbReference>
<dbReference type="Gene3D" id="3.40.50.1110">
    <property type="entry name" value="SGNH hydrolase"/>
    <property type="match status" value="1"/>
</dbReference>
<dbReference type="Proteomes" id="UP000464954">
    <property type="component" value="Chromosome"/>
</dbReference>
<keyword evidence="5" id="KW-1185">Reference proteome</keyword>
<dbReference type="GO" id="GO:0016788">
    <property type="term" value="F:hydrolase activity, acting on ester bonds"/>
    <property type="evidence" value="ECO:0007669"/>
    <property type="project" value="UniProtKB-ARBA"/>
</dbReference>
<dbReference type="InterPro" id="IPR005181">
    <property type="entry name" value="SASA"/>
</dbReference>
<dbReference type="InterPro" id="IPR052940">
    <property type="entry name" value="Carb_Esterase_6"/>
</dbReference>
<keyword evidence="2" id="KW-0732">Signal</keyword>
<protein>
    <recommendedName>
        <fullName evidence="3">Sialate O-acetylesterase domain-containing protein</fullName>
    </recommendedName>
</protein>
<dbReference type="PANTHER" id="PTHR31988">
    <property type="entry name" value="ESTERASE, PUTATIVE (DUF303)-RELATED"/>
    <property type="match status" value="1"/>
</dbReference>
<dbReference type="PANTHER" id="PTHR31988:SF19">
    <property type="entry name" value="9-O-ACETYL-N-ACETYLNEURAMINIC ACID DEACETYLASE-RELATED"/>
    <property type="match status" value="1"/>
</dbReference>
<keyword evidence="1" id="KW-0378">Hydrolase</keyword>
<organism evidence="4 5">
    <name type="scientific">Tichowtungia aerotolerans</name>
    <dbReference type="NCBI Taxonomy" id="2697043"/>
    <lineage>
        <taxon>Bacteria</taxon>
        <taxon>Pseudomonadati</taxon>
        <taxon>Kiritimatiellota</taxon>
        <taxon>Tichowtungiia</taxon>
        <taxon>Tichowtungiales</taxon>
        <taxon>Tichowtungiaceae</taxon>
        <taxon>Tichowtungia</taxon>
    </lineage>
</organism>
<sequence length="966" mass="103967">MKKQIGLVLIAAACAAVATTWNQDVDIGAKWSEASSWNTGVPPTVSDLALFDLAQANTYDVDVDTSAITRLQQVSQPHTFSGNGSINITISPASHFQNCMYNTLSGGTVTYHVDVSVNTLTAYYAQMNNNNGGTTIFNGSFTVSSGSLLNARGGTHVFNGDLNLVGTMRLDAGSVIISGTGNTLISGDYISTAGPGSELYLNRSGAYTLSDLATGYLRIERTRVYFGADQAVVDGTDVKIYQVSADAALISNGDYDQNFGVLYMFGTSGLDAQMDMNNSDCVWTFEDSSGTTWTHDLVISNVGKNTEIRFAMDGGTGLTDEQIGQITLNGVALTEADVFVEDGYLYLCKSEMPVEQKGSTEPVYVGYYRGSAMEQGIYQFTDLTDPLGTAARVGEWPFPNPTWQKIGFDGDQYYVLNRGTSFGGPGLSQYDGDTTLTEISGSDDFADWNGVGACNGVWYGLYTGSGLNGSGLYMFMDETDPEGTAVQLFSGQSFSSNVWNDVAFDGERYLFVQPASGGDPGIYEYDPDADSFTKISGSETYADWQGLAVFDSDIAPLRNKKAYVLLFGGQSNALGWGYRQYLLDTGNPLAWPQADIDMLHGLNLVVPQDTLVPLQSGTANIVVKPLPNHYPDLTVAPISRFAAELSFARSVRDQLSLPDMRLGIIKYAIGGTTLYETSDWWPDGTADRSADGTRYQNFQKTVWKGLAAMKNKYPTHSVEILGMGWVQGESDAIEGQGENYEANLTRFIADVRATFGVADLPFVLSKLSSNQLEGAPQNELDQWPIVTNAQALVAAADPYVVATDTEGTNYAVSVGYSEGRYHYITPALLQIGYDLADALISICGVDSDNDDLLDEWENSYAPGTAGLGNTPDADYDGDGFTDQEEFQVGTDPTDSDDFLKLSAVSSAGVSWPAQGGVSYRVYQSTNLLSWTAAAGPLLFQGMTNAVVGFSNFIQTNPVGFFCLTAE</sequence>
<evidence type="ECO:0000256" key="2">
    <source>
        <dbReference type="SAM" id="SignalP"/>
    </source>
</evidence>
<evidence type="ECO:0000256" key="1">
    <source>
        <dbReference type="ARBA" id="ARBA00022801"/>
    </source>
</evidence>
<dbReference type="RefSeq" id="WP_160628007.1">
    <property type="nucleotide sequence ID" value="NZ_CP047593.1"/>
</dbReference>
<feature type="signal peptide" evidence="2">
    <location>
        <begin position="1"/>
        <end position="18"/>
    </location>
</feature>
<dbReference type="KEGG" id="taer:GT409_06220"/>
<evidence type="ECO:0000313" key="4">
    <source>
        <dbReference type="EMBL" id="QHI69056.1"/>
    </source>
</evidence>
<reference evidence="4 5" key="1">
    <citation type="submission" date="2020-01" db="EMBL/GenBank/DDBJ databases">
        <title>Ponticoccus aerotolerans gen. nov., sp. nov., an anaerobic bacterium and proposal of Ponticoccusceae fam. nov., Ponticoccusles ord. nov. and Ponticoccuse classis nov. in the phylum Kiritimatiellaeota.</title>
        <authorList>
            <person name="Zhou L.Y."/>
            <person name="Du Z.J."/>
        </authorList>
    </citation>
    <scope>NUCLEOTIDE SEQUENCE [LARGE SCALE GENOMIC DNA]</scope>
    <source>
        <strain evidence="4 5">S-5007</strain>
    </source>
</reference>
<feature type="domain" description="Sialate O-acetylesterase" evidence="3">
    <location>
        <begin position="566"/>
        <end position="840"/>
    </location>
</feature>
<proteinExistence type="predicted"/>
<dbReference type="InterPro" id="IPR036514">
    <property type="entry name" value="SGNH_hydro_sf"/>
</dbReference>
<accession>A0A6P1MBV2</accession>
<evidence type="ECO:0000313" key="5">
    <source>
        <dbReference type="Proteomes" id="UP000464954"/>
    </source>
</evidence>
<feature type="chain" id="PRO_5026794266" description="Sialate O-acetylesterase domain-containing protein" evidence="2">
    <location>
        <begin position="19"/>
        <end position="966"/>
    </location>
</feature>